<feature type="transmembrane region" description="Helical" evidence="2">
    <location>
        <begin position="136"/>
        <end position="157"/>
    </location>
</feature>
<protein>
    <submittedName>
        <fullName evidence="3">Uncharacterized protein</fullName>
    </submittedName>
</protein>
<dbReference type="AlphaFoldDB" id="A0A3E0HXB6"/>
<keyword evidence="1" id="KW-0175">Coiled coil</keyword>
<evidence type="ECO:0000313" key="3">
    <source>
        <dbReference type="EMBL" id="REH50595.1"/>
    </source>
</evidence>
<evidence type="ECO:0000313" key="4">
    <source>
        <dbReference type="Proteomes" id="UP000256884"/>
    </source>
</evidence>
<evidence type="ECO:0000256" key="1">
    <source>
        <dbReference type="SAM" id="Coils"/>
    </source>
</evidence>
<name>A0A3E0HXB6_9FLAO</name>
<organism evidence="3 4">
    <name type="scientific">Tenacibaculum gallaicum</name>
    <dbReference type="NCBI Taxonomy" id="561505"/>
    <lineage>
        <taxon>Bacteria</taxon>
        <taxon>Pseudomonadati</taxon>
        <taxon>Bacteroidota</taxon>
        <taxon>Flavobacteriia</taxon>
        <taxon>Flavobacteriales</taxon>
        <taxon>Flavobacteriaceae</taxon>
        <taxon>Tenacibaculum</taxon>
    </lineage>
</organism>
<feature type="coiled-coil region" evidence="1">
    <location>
        <begin position="95"/>
        <end position="131"/>
    </location>
</feature>
<gene>
    <name evidence="3" type="ORF">C7448_104207</name>
</gene>
<reference evidence="3 4" key="1">
    <citation type="submission" date="2018-08" db="EMBL/GenBank/DDBJ databases">
        <title>Genomic Encyclopedia of Type Strains, Phase IV (KMG-IV): sequencing the most valuable type-strain genomes for metagenomic binning, comparative biology and taxonomic classification.</title>
        <authorList>
            <person name="Goeker M."/>
        </authorList>
    </citation>
    <scope>NUCLEOTIDE SEQUENCE [LARGE SCALE GENOMIC DNA]</scope>
    <source>
        <strain evidence="3 4">DSM 18841</strain>
    </source>
</reference>
<evidence type="ECO:0000256" key="2">
    <source>
        <dbReference type="SAM" id="Phobius"/>
    </source>
</evidence>
<keyword evidence="2" id="KW-0812">Transmembrane</keyword>
<dbReference type="Proteomes" id="UP000256884">
    <property type="component" value="Unassembled WGS sequence"/>
</dbReference>
<accession>A0A3E0HXB6</accession>
<keyword evidence="2" id="KW-0472">Membrane</keyword>
<dbReference type="RefSeq" id="WP_115901183.1">
    <property type="nucleotide sequence ID" value="NZ_QUNS01000004.1"/>
</dbReference>
<keyword evidence="2" id="KW-1133">Transmembrane helix</keyword>
<comment type="caution">
    <text evidence="3">The sequence shown here is derived from an EMBL/GenBank/DDBJ whole genome shotgun (WGS) entry which is preliminary data.</text>
</comment>
<dbReference type="EMBL" id="QUNS01000004">
    <property type="protein sequence ID" value="REH50595.1"/>
    <property type="molecule type" value="Genomic_DNA"/>
</dbReference>
<keyword evidence="4" id="KW-1185">Reference proteome</keyword>
<dbReference type="OrthoDB" id="1454796at2"/>
<sequence length="164" mass="19389">MNNIERQEAALQLIVHTLKDRSGRMDFYRLERELHRSGHTYFEPAFLADRLQQLELAEYTPLQSIKLTQKGWDFTTFYDLRMESNKENETQYLTTENLKLQNENLKHQNSVVEKQSEIDNLTIENLKLQNTQLKRYIIYSVIAFVAGAILTNLKPIWNLIKSLI</sequence>
<proteinExistence type="predicted"/>